<feature type="domain" description="HMA" evidence="1">
    <location>
        <begin position="1"/>
        <end position="63"/>
    </location>
</feature>
<organism evidence="2 3">
    <name type="scientific">Billgrantia bachuensis</name>
    <dbReference type="NCBI Taxonomy" id="2717286"/>
    <lineage>
        <taxon>Bacteria</taxon>
        <taxon>Pseudomonadati</taxon>
        <taxon>Pseudomonadota</taxon>
        <taxon>Gammaproteobacteria</taxon>
        <taxon>Oceanospirillales</taxon>
        <taxon>Halomonadaceae</taxon>
        <taxon>Billgrantia</taxon>
    </lineage>
</organism>
<dbReference type="Pfam" id="PF00403">
    <property type="entry name" value="HMA"/>
    <property type="match status" value="1"/>
</dbReference>
<evidence type="ECO:0000313" key="2">
    <source>
        <dbReference type="EMBL" id="NIC06859.1"/>
    </source>
</evidence>
<evidence type="ECO:0000313" key="3">
    <source>
        <dbReference type="Proteomes" id="UP001318321"/>
    </source>
</evidence>
<dbReference type="PROSITE" id="PS50846">
    <property type="entry name" value="HMA_2"/>
    <property type="match status" value="1"/>
</dbReference>
<dbReference type="InterPro" id="IPR036163">
    <property type="entry name" value="HMA_dom_sf"/>
</dbReference>
<evidence type="ECO:0000259" key="1">
    <source>
        <dbReference type="PROSITE" id="PS50846"/>
    </source>
</evidence>
<dbReference type="Proteomes" id="UP001318321">
    <property type="component" value="Unassembled WGS sequence"/>
</dbReference>
<accession>A0ABX0PTV4</accession>
<protein>
    <submittedName>
        <fullName evidence="2">Heavy-metal-associated domain-containing protein</fullName>
    </submittedName>
</protein>
<dbReference type="SUPFAM" id="SSF55008">
    <property type="entry name" value="HMA, heavy metal-associated domain"/>
    <property type="match status" value="1"/>
</dbReference>
<dbReference type="InterPro" id="IPR006121">
    <property type="entry name" value="HMA_dom"/>
</dbReference>
<dbReference type="EMBL" id="JAAQTO010000043">
    <property type="protein sequence ID" value="NIC06859.1"/>
    <property type="molecule type" value="Genomic_DNA"/>
</dbReference>
<name>A0ABX0PTV4_9GAMM</name>
<dbReference type="RefSeq" id="WP_167116900.1">
    <property type="nucleotide sequence ID" value="NZ_JAAQTO010000043.1"/>
</dbReference>
<reference evidence="2 3" key="1">
    <citation type="submission" date="2020-03" db="EMBL/GenBank/DDBJ databases">
        <title>Identification of Halomonas strains.</title>
        <authorList>
            <person name="Xiao Z."/>
            <person name="Dong F."/>
            <person name="Wang Z."/>
            <person name="Zhao J.-Y."/>
        </authorList>
    </citation>
    <scope>NUCLEOTIDE SEQUENCE [LARGE SCALE GENOMIC DNA]</scope>
    <source>
        <strain evidence="2 3">DX6</strain>
    </source>
</reference>
<dbReference type="CDD" id="cd00371">
    <property type="entry name" value="HMA"/>
    <property type="match status" value="1"/>
</dbReference>
<sequence>MLKLNVPDMTCNHCVATISAAIESVDNDASMDFDLAQRQVQVESSAPAKAIKAAIEEAGYPSEAA</sequence>
<gene>
    <name evidence="2" type="ORF">HBJ55_15635</name>
</gene>
<comment type="caution">
    <text evidence="2">The sequence shown here is derived from an EMBL/GenBank/DDBJ whole genome shotgun (WGS) entry which is preliminary data.</text>
</comment>
<proteinExistence type="predicted"/>
<dbReference type="Gene3D" id="3.30.70.100">
    <property type="match status" value="1"/>
</dbReference>
<keyword evidence="3" id="KW-1185">Reference proteome</keyword>